<evidence type="ECO:0000313" key="1">
    <source>
        <dbReference type="EMBL" id="KAF6809873.1"/>
    </source>
</evidence>
<evidence type="ECO:0008006" key="3">
    <source>
        <dbReference type="Google" id="ProtNLM"/>
    </source>
</evidence>
<accession>A0A8H6JBW0</accession>
<dbReference type="EMBL" id="WIGM01000875">
    <property type="protein sequence ID" value="KAF6809873.1"/>
    <property type="molecule type" value="Genomic_DNA"/>
</dbReference>
<gene>
    <name evidence="1" type="ORF">CMUS01_13597</name>
</gene>
<organism evidence="1 2">
    <name type="scientific">Colletotrichum musicola</name>
    <dbReference type="NCBI Taxonomy" id="2175873"/>
    <lineage>
        <taxon>Eukaryota</taxon>
        <taxon>Fungi</taxon>
        <taxon>Dikarya</taxon>
        <taxon>Ascomycota</taxon>
        <taxon>Pezizomycotina</taxon>
        <taxon>Sordariomycetes</taxon>
        <taxon>Hypocreomycetidae</taxon>
        <taxon>Glomerellales</taxon>
        <taxon>Glomerellaceae</taxon>
        <taxon>Colletotrichum</taxon>
        <taxon>Colletotrichum orchidearum species complex</taxon>
    </lineage>
</organism>
<dbReference type="OrthoDB" id="3200163at2759"/>
<keyword evidence="2" id="KW-1185">Reference proteome</keyword>
<name>A0A8H6JBW0_9PEZI</name>
<sequence length="271" mass="30347">MAEALGLASSVIAIVDVTGKALALSFKLKSLWDEVRDAPALLLEKAEELQDLEDFFLDAETQAATTPIPKSLWNDAMIQKSIGKARAAMRDLQDSIDSLGVQVNDKRRHRRTLAAAKVVIKKDSLEAMERKLNRALSLYRMAQGLYCAKPFLYQPTATKSYVSEISKGSSFFGRIRFGFGGSSWSLSMRTPSWLAGTVYSVMCQRCAIGWQLNLASYEVIESILPVFIDIMWSDDLTALQKHLRERALTPLVHDYNGRNLLHVSVSFFYLT</sequence>
<comment type="caution">
    <text evidence="1">The sequence shown here is derived from an EMBL/GenBank/DDBJ whole genome shotgun (WGS) entry which is preliminary data.</text>
</comment>
<dbReference type="AlphaFoldDB" id="A0A8H6JBW0"/>
<evidence type="ECO:0000313" key="2">
    <source>
        <dbReference type="Proteomes" id="UP000639643"/>
    </source>
</evidence>
<dbReference type="Proteomes" id="UP000639643">
    <property type="component" value="Unassembled WGS sequence"/>
</dbReference>
<protein>
    <recommendedName>
        <fullName evidence="3">Fungal N-terminal domain-containing protein</fullName>
    </recommendedName>
</protein>
<reference evidence="1" key="1">
    <citation type="journal article" date="2020" name="Phytopathology">
        <title>Genome Sequence Resources of Colletotrichum truncatum, C. plurivorum, C. musicola, and C. sojae: Four Species Pathogenic to Soybean (Glycine max).</title>
        <authorList>
            <person name="Rogerio F."/>
            <person name="Boufleur T.R."/>
            <person name="Ciampi-Guillardi M."/>
            <person name="Sukno S.A."/>
            <person name="Thon M.R."/>
            <person name="Massola Junior N.S."/>
            <person name="Baroncelli R."/>
        </authorList>
    </citation>
    <scope>NUCLEOTIDE SEQUENCE</scope>
    <source>
        <strain evidence="1">LFN0074</strain>
    </source>
</reference>
<proteinExistence type="predicted"/>